<keyword evidence="3" id="KW-1185">Reference proteome</keyword>
<reference evidence="3" key="1">
    <citation type="journal article" date="2019" name="Int. J. Syst. Evol. Microbiol.">
        <title>The Global Catalogue of Microorganisms (GCM) 10K type strain sequencing project: providing services to taxonomists for standard genome sequencing and annotation.</title>
        <authorList>
            <consortium name="The Broad Institute Genomics Platform"/>
            <consortium name="The Broad Institute Genome Sequencing Center for Infectious Disease"/>
            <person name="Wu L."/>
            <person name="Ma J."/>
        </authorList>
    </citation>
    <scope>NUCLEOTIDE SEQUENCE [LARGE SCALE GENOMIC DNA]</scope>
    <source>
        <strain evidence="3">CCUG 59189</strain>
    </source>
</reference>
<protein>
    <recommendedName>
        <fullName evidence="4">DUF1517 domain-containing protein</fullName>
    </recommendedName>
</protein>
<name>A0ABW3S2Q9_9BACL</name>
<evidence type="ECO:0008006" key="4">
    <source>
        <dbReference type="Google" id="ProtNLM"/>
    </source>
</evidence>
<comment type="caution">
    <text evidence="2">The sequence shown here is derived from an EMBL/GenBank/DDBJ whole genome shotgun (WGS) entry which is preliminary data.</text>
</comment>
<gene>
    <name evidence="2" type="ORF">ACFQ3W_19735</name>
</gene>
<dbReference type="RefSeq" id="WP_379320949.1">
    <property type="nucleotide sequence ID" value="NZ_JBHTLM010000017.1"/>
</dbReference>
<dbReference type="Proteomes" id="UP001597262">
    <property type="component" value="Unassembled WGS sequence"/>
</dbReference>
<feature type="region of interest" description="Disordered" evidence="1">
    <location>
        <begin position="303"/>
        <end position="344"/>
    </location>
</feature>
<proteinExistence type="predicted"/>
<evidence type="ECO:0000313" key="3">
    <source>
        <dbReference type="Proteomes" id="UP001597262"/>
    </source>
</evidence>
<evidence type="ECO:0000256" key="1">
    <source>
        <dbReference type="SAM" id="MobiDB-lite"/>
    </source>
</evidence>
<feature type="compositionally biased region" description="Low complexity" evidence="1">
    <location>
        <begin position="320"/>
        <end position="337"/>
    </location>
</feature>
<accession>A0ABW3S2Q9</accession>
<evidence type="ECO:0000313" key="2">
    <source>
        <dbReference type="EMBL" id="MFD1178512.1"/>
    </source>
</evidence>
<sequence length="344" mass="38839">MDMILFIVVAAIVALVIFLFSRQKKRPTAINKPLSFSHAPAPPAVSEAKSPAYGLAEKLKQSLPSQYAELVKKRVLSAHPGMTEREFEWRWLELQRFFILCAVLDRVPMFSKRIDDVWHEMLMFTREYQAFSEKYLGRMLHHAPNVSDDVPMPGERAWFDLVYIELFGRNPYSELLWGPFLRYPVPRQELELFQAPLLATSQDGRFNAWAYEHIPEAKYAIQVMKEKLQDRIERAKHKIHEKPANFSNTDLLMTSAIFFAWNEPEHFDEHMATLDEIKKDRSGSDCSGGFGCTSNYDDSRSSNNDSHHHCSSGSDGGSGSSCNSGSSCSGGSSCSSYEGGGCSS</sequence>
<organism evidence="2 3">
    <name type="scientific">Paenibacillus puldeungensis</name>
    <dbReference type="NCBI Taxonomy" id="696536"/>
    <lineage>
        <taxon>Bacteria</taxon>
        <taxon>Bacillati</taxon>
        <taxon>Bacillota</taxon>
        <taxon>Bacilli</taxon>
        <taxon>Bacillales</taxon>
        <taxon>Paenibacillaceae</taxon>
        <taxon>Paenibacillus</taxon>
    </lineage>
</organism>
<dbReference type="EMBL" id="JBHTLM010000017">
    <property type="protein sequence ID" value="MFD1178512.1"/>
    <property type="molecule type" value="Genomic_DNA"/>
</dbReference>